<feature type="transmembrane region" description="Helical" evidence="1">
    <location>
        <begin position="241"/>
        <end position="260"/>
    </location>
</feature>
<feature type="transmembrane region" description="Helical" evidence="1">
    <location>
        <begin position="170"/>
        <end position="191"/>
    </location>
</feature>
<dbReference type="KEGG" id="fmr:Fuma_01758"/>
<dbReference type="InterPro" id="IPR016833">
    <property type="entry name" value="Put_Na-Bile_cotransptr"/>
</dbReference>
<gene>
    <name evidence="3" type="ORF">Fuma_01758</name>
</gene>
<evidence type="ECO:0000256" key="1">
    <source>
        <dbReference type="SAM" id="Phobius"/>
    </source>
</evidence>
<dbReference type="STRING" id="1891926.Fuma_01758"/>
<feature type="signal peptide" evidence="2">
    <location>
        <begin position="1"/>
        <end position="21"/>
    </location>
</feature>
<name>A0A1P8WDP1_9PLAN</name>
<dbReference type="Pfam" id="PF13593">
    <property type="entry name" value="SBF_like"/>
    <property type="match status" value="1"/>
</dbReference>
<evidence type="ECO:0000313" key="4">
    <source>
        <dbReference type="Proteomes" id="UP000187735"/>
    </source>
</evidence>
<keyword evidence="2" id="KW-0732">Signal</keyword>
<keyword evidence="4" id="KW-1185">Reference proteome</keyword>
<feature type="transmembrane region" description="Helical" evidence="1">
    <location>
        <begin position="203"/>
        <end position="221"/>
    </location>
</feature>
<keyword evidence="1" id="KW-0472">Membrane</keyword>
<evidence type="ECO:0000313" key="3">
    <source>
        <dbReference type="EMBL" id="APZ92151.1"/>
    </source>
</evidence>
<evidence type="ECO:0000256" key="2">
    <source>
        <dbReference type="SAM" id="SignalP"/>
    </source>
</evidence>
<reference evidence="3 4" key="1">
    <citation type="journal article" date="2016" name="Front. Microbiol.">
        <title>Fuerstia marisgermanicae gen. nov., sp. nov., an Unusual Member of the Phylum Planctomycetes from the German Wadden Sea.</title>
        <authorList>
            <person name="Kohn T."/>
            <person name="Heuer A."/>
            <person name="Jogler M."/>
            <person name="Vollmers J."/>
            <person name="Boedeker C."/>
            <person name="Bunk B."/>
            <person name="Rast P."/>
            <person name="Borchert D."/>
            <person name="Glockner I."/>
            <person name="Freese H.M."/>
            <person name="Klenk H.P."/>
            <person name="Overmann J."/>
            <person name="Kaster A.K."/>
            <person name="Rohde M."/>
            <person name="Wiegand S."/>
            <person name="Jogler C."/>
        </authorList>
    </citation>
    <scope>NUCLEOTIDE SEQUENCE [LARGE SCALE GENOMIC DNA]</scope>
    <source>
        <strain evidence="3 4">NH11</strain>
    </source>
</reference>
<dbReference type="AlphaFoldDB" id="A0A1P8WDP1"/>
<feature type="transmembrane region" description="Helical" evidence="1">
    <location>
        <begin position="68"/>
        <end position="92"/>
    </location>
</feature>
<dbReference type="EMBL" id="CP017641">
    <property type="protein sequence ID" value="APZ92151.1"/>
    <property type="molecule type" value="Genomic_DNA"/>
</dbReference>
<protein>
    <submittedName>
        <fullName evidence="3">Bile acid transporter</fullName>
    </submittedName>
</protein>
<feature type="chain" id="PRO_5012410887" evidence="2">
    <location>
        <begin position="22"/>
        <end position="332"/>
    </location>
</feature>
<dbReference type="Proteomes" id="UP000187735">
    <property type="component" value="Chromosome"/>
</dbReference>
<dbReference type="GO" id="GO:0005886">
    <property type="term" value="C:plasma membrane"/>
    <property type="evidence" value="ECO:0007669"/>
    <property type="project" value="TreeGrafter"/>
</dbReference>
<dbReference type="PANTHER" id="PTHR18640">
    <property type="entry name" value="SOLUTE CARRIER FAMILY 10 MEMBER 7"/>
    <property type="match status" value="1"/>
</dbReference>
<dbReference type="OrthoDB" id="245077at2"/>
<dbReference type="InterPro" id="IPR038770">
    <property type="entry name" value="Na+/solute_symporter_sf"/>
</dbReference>
<keyword evidence="1" id="KW-1133">Transmembrane helix</keyword>
<feature type="transmembrane region" description="Helical" evidence="1">
    <location>
        <begin position="130"/>
        <end position="150"/>
    </location>
</feature>
<accession>A0A1P8WDP1</accession>
<dbReference type="Gene3D" id="1.20.1530.20">
    <property type="match status" value="1"/>
</dbReference>
<organism evidence="3 4">
    <name type="scientific">Fuerstiella marisgermanici</name>
    <dbReference type="NCBI Taxonomy" id="1891926"/>
    <lineage>
        <taxon>Bacteria</taxon>
        <taxon>Pseudomonadati</taxon>
        <taxon>Planctomycetota</taxon>
        <taxon>Planctomycetia</taxon>
        <taxon>Planctomycetales</taxon>
        <taxon>Planctomycetaceae</taxon>
        <taxon>Fuerstiella</taxon>
    </lineage>
</organism>
<proteinExistence type="predicted"/>
<dbReference type="PANTHER" id="PTHR18640:SF5">
    <property type="entry name" value="SODIUM_BILE ACID COTRANSPORTER 7"/>
    <property type="match status" value="1"/>
</dbReference>
<dbReference type="RefSeq" id="WP_077023811.1">
    <property type="nucleotide sequence ID" value="NZ_CP017641.1"/>
</dbReference>
<feature type="transmembrane region" description="Helical" evidence="1">
    <location>
        <begin position="36"/>
        <end position="56"/>
    </location>
</feature>
<sequence length="332" mass="35548" precursor="true">MSVLKRHWFLFGLLVSIPAAASLAQADLPQSVVDGILSVPTSYCTASILFLMAVTLDSGRLLNSVRRPMPAVLSCGVNQIVLPLLCLPLLAFQKSADLKVGLLIAASVPSTMAAASVWTRRAGGNDAVSLLVTLLTNGLCFVVTPIWMTVGSRWFATTDTSAGLGFQDMVVRLTLAALVPAVIGQVLRGSVPVRSFVDRNKPTFSTVAQLIILLLVFVSSFKGGQHFTSGSMADNLRHAEFATVWACCIGLHLAAMLILWTTSGTLKIAEEDRRACVFAGSQKTLPIGILVSQATGLPFSLLPILMYHASQLFIDTWVADRLKLRPDSQPKA</sequence>
<keyword evidence="1" id="KW-0812">Transmembrane</keyword>
<feature type="transmembrane region" description="Helical" evidence="1">
    <location>
        <begin position="98"/>
        <end position="118"/>
    </location>
</feature>